<feature type="compositionally biased region" description="Polar residues" evidence="1">
    <location>
        <begin position="51"/>
        <end position="67"/>
    </location>
</feature>
<feature type="region of interest" description="Disordered" evidence="1">
    <location>
        <begin position="1"/>
        <end position="89"/>
    </location>
</feature>
<dbReference type="SUPFAM" id="SSF53098">
    <property type="entry name" value="Ribonuclease H-like"/>
    <property type="match status" value="1"/>
</dbReference>
<protein>
    <recommendedName>
        <fullName evidence="4">HAT C-terminal dimerisation domain-containing protein</fullName>
    </recommendedName>
</protein>
<evidence type="ECO:0000313" key="2">
    <source>
        <dbReference type="EMBL" id="KAL3794981.1"/>
    </source>
</evidence>
<evidence type="ECO:0008006" key="4">
    <source>
        <dbReference type="Google" id="ProtNLM"/>
    </source>
</evidence>
<feature type="compositionally biased region" description="Pro residues" evidence="1">
    <location>
        <begin position="25"/>
        <end position="36"/>
    </location>
</feature>
<feature type="compositionally biased region" description="Low complexity" evidence="1">
    <location>
        <begin position="10"/>
        <end position="24"/>
    </location>
</feature>
<organism evidence="2 3">
    <name type="scientific">Cyclotella atomus</name>
    <dbReference type="NCBI Taxonomy" id="382360"/>
    <lineage>
        <taxon>Eukaryota</taxon>
        <taxon>Sar</taxon>
        <taxon>Stramenopiles</taxon>
        <taxon>Ochrophyta</taxon>
        <taxon>Bacillariophyta</taxon>
        <taxon>Coscinodiscophyceae</taxon>
        <taxon>Thalassiosirophycidae</taxon>
        <taxon>Stephanodiscales</taxon>
        <taxon>Stephanodiscaceae</taxon>
        <taxon>Cyclotella</taxon>
    </lineage>
</organism>
<dbReference type="AlphaFoldDB" id="A0ABD3Q4N4"/>
<comment type="caution">
    <text evidence="2">The sequence shown here is derived from an EMBL/GenBank/DDBJ whole genome shotgun (WGS) entry which is preliminary data.</text>
</comment>
<dbReference type="EMBL" id="JALLPJ020000336">
    <property type="protein sequence ID" value="KAL3794981.1"/>
    <property type="molecule type" value="Genomic_DNA"/>
</dbReference>
<feature type="compositionally biased region" description="Polar residues" evidence="1">
    <location>
        <begin position="740"/>
        <end position="756"/>
    </location>
</feature>
<proteinExistence type="predicted"/>
<keyword evidence="3" id="KW-1185">Reference proteome</keyword>
<evidence type="ECO:0000313" key="3">
    <source>
        <dbReference type="Proteomes" id="UP001530400"/>
    </source>
</evidence>
<evidence type="ECO:0000256" key="1">
    <source>
        <dbReference type="SAM" id="MobiDB-lite"/>
    </source>
</evidence>
<sequence>MANPSPPPQNLLTPTTTPPVANRLAPPPPLQSPQPNQPIDADADTDDMAVESTTPTTANNDNGQQPAQAEGRPSKKKKRKTTPSTPKEVINENVAQEVKAIREKEWNCILLDKYVQSKRSNGTAVYELMHQVFIKEGVIEEDESLKNLPGIKKMLAKPGYWFCCMVCKDQGNPLSECLRRFKPGDSSNANSHLNDKDIDHHNAYKAAKEKKMKSKQAKEGHNTLFRKGFTSSKSSSTTKTCGLSDVEKSKEAIAHQLLFQFINHAGLPDITVKNEDLRELIDFLIKNASHLKKYRHLGRYKFASIRLSTFKEFVEFVTNLVSKIDKWYIENTVSLLLCWYVPRFWFRVSHFHEFIKGASQEFIVAAHDVWDGKRKKILGLTIYVTDPETFITYRIPVALVPPTSENALTLAQESLSGLGRYGITFTLIWRAVNDNCPTAKKAGRLIVQGCLTDVGPEGRCDMHKAALLLALALSLVKRVENGVVVNRWAPFQDLYKCLKDGMTYLFGKQAKRYSDFEKTCKAVDHCFVAHLPNDTRVAGCKDSLRLMFMPTHYGNKDRAFLEKSLAKLQWEQLAQFEAIISPCGKLCFTSQSDRVECGGEMLLQLAFLKDGYDNDELYNVVDVSVNFWSAKTAFEDLPRVKMAINKDAAERNGGIPVLNNDSVELIEKVKAAYEEYFGTIPDDCLLAFLVNPLLATLGVADLKSLMDDEEFDIAEGTELVERAIQLLHDHLKHILRAKFQGQTPPSNSSDNENTEAGGNLSHLDRKERLKARKLQQLKARKLPQATHTSLDAEVESAINQFLSQSFDPKAELKAQFERKKMDANALNIDWKKVDDLNTLYISKYFDLAEWWASDGKKKHVLLSYAVPAILSLPASNGHQERTFSTCTHFNDDLHQRLSDEKFEQSILLAVNKENTTIKIPTEKEAQAIVEEAIIKATSNESNENVVASALESIGLDGLEDETFHDVAISLAEPRRLAFE</sequence>
<dbReference type="InterPro" id="IPR012337">
    <property type="entry name" value="RNaseH-like_sf"/>
</dbReference>
<feature type="region of interest" description="Disordered" evidence="1">
    <location>
        <begin position="740"/>
        <end position="762"/>
    </location>
</feature>
<accession>A0ABD3Q4N4</accession>
<dbReference type="Proteomes" id="UP001530400">
    <property type="component" value="Unassembled WGS sequence"/>
</dbReference>
<gene>
    <name evidence="2" type="ORF">ACHAWO_004191</name>
</gene>
<reference evidence="2 3" key="1">
    <citation type="submission" date="2024-10" db="EMBL/GenBank/DDBJ databases">
        <title>Updated reference genomes for cyclostephanoid diatoms.</title>
        <authorList>
            <person name="Roberts W.R."/>
            <person name="Alverson A.J."/>
        </authorList>
    </citation>
    <scope>NUCLEOTIDE SEQUENCE [LARGE SCALE GENOMIC DNA]</scope>
    <source>
        <strain evidence="2 3">AJA010-31</strain>
    </source>
</reference>
<name>A0ABD3Q4N4_9STRA</name>